<accession>X1FS52</accession>
<name>X1FS52_9ZZZZ</name>
<organism evidence="1">
    <name type="scientific">marine sediment metagenome</name>
    <dbReference type="NCBI Taxonomy" id="412755"/>
    <lineage>
        <taxon>unclassified sequences</taxon>
        <taxon>metagenomes</taxon>
        <taxon>ecological metagenomes</taxon>
    </lineage>
</organism>
<gene>
    <name evidence="1" type="ORF">S03H2_37188</name>
</gene>
<comment type="caution">
    <text evidence="1">The sequence shown here is derived from an EMBL/GenBank/DDBJ whole genome shotgun (WGS) entry which is preliminary data.</text>
</comment>
<proteinExistence type="predicted"/>
<reference evidence="1" key="1">
    <citation type="journal article" date="2014" name="Front. Microbiol.">
        <title>High frequency of phylogenetically diverse reductive dehalogenase-homologous genes in deep subseafloor sedimentary metagenomes.</title>
        <authorList>
            <person name="Kawai M."/>
            <person name="Futagami T."/>
            <person name="Toyoda A."/>
            <person name="Takaki Y."/>
            <person name="Nishi S."/>
            <person name="Hori S."/>
            <person name="Arai W."/>
            <person name="Tsubouchi T."/>
            <person name="Morono Y."/>
            <person name="Uchiyama I."/>
            <person name="Ito T."/>
            <person name="Fujiyama A."/>
            <person name="Inagaki F."/>
            <person name="Takami H."/>
        </authorList>
    </citation>
    <scope>NUCLEOTIDE SEQUENCE</scope>
    <source>
        <strain evidence="1">Expedition CK06-06</strain>
    </source>
</reference>
<sequence>NNSNNKIENLAILCLEHASMADAGLKKGKLGSGKKLTPAEVREYKKRWERKVGIENKMERRRFPLYQKKHLEILYKFEIRKVKNEILSLSDNDKRLREKFDYLDQFVLEEFISGLELRKFLLNAYTDIALLSVVANNMPKMLSKAILGLFIHLVSPEEVKMDASDKKLFVKSLETIGILASFAAEFNPNVSVLTNTCKAFYELSEIATWYKLKDMKDKIIKELMIIEKDCLQYGSEKNSKQIRQERFKRINIVKKTIGKVELLKF</sequence>
<dbReference type="EMBL" id="BARU01022864">
    <property type="protein sequence ID" value="GAH47817.1"/>
    <property type="molecule type" value="Genomic_DNA"/>
</dbReference>
<evidence type="ECO:0000313" key="1">
    <source>
        <dbReference type="EMBL" id="GAH47817.1"/>
    </source>
</evidence>
<dbReference type="AlphaFoldDB" id="X1FS52"/>
<feature type="non-terminal residue" evidence="1">
    <location>
        <position position="1"/>
    </location>
</feature>
<protein>
    <submittedName>
        <fullName evidence="1">Uncharacterized protein</fullName>
    </submittedName>
</protein>